<accession>A0ABU8F325</accession>
<dbReference type="RefSeq" id="WP_336496955.1">
    <property type="nucleotide sequence ID" value="NZ_JBAWSY010000003.1"/>
</dbReference>
<organism evidence="4 5">
    <name type="scientific">Psychrobacillus mangrovi</name>
    <dbReference type="NCBI Taxonomy" id="3117745"/>
    <lineage>
        <taxon>Bacteria</taxon>
        <taxon>Bacillati</taxon>
        <taxon>Bacillota</taxon>
        <taxon>Bacilli</taxon>
        <taxon>Bacillales</taxon>
        <taxon>Bacillaceae</taxon>
        <taxon>Psychrobacillus</taxon>
    </lineage>
</organism>
<dbReference type="Proteomes" id="UP001364890">
    <property type="component" value="Unassembled WGS sequence"/>
</dbReference>
<dbReference type="InterPro" id="IPR011098">
    <property type="entry name" value="G5_dom"/>
</dbReference>
<proteinExistence type="predicted"/>
<evidence type="ECO:0000313" key="5">
    <source>
        <dbReference type="Proteomes" id="UP001364890"/>
    </source>
</evidence>
<dbReference type="PANTHER" id="PTHR35788:SF1">
    <property type="entry name" value="EXPORTED PROTEIN"/>
    <property type="match status" value="1"/>
</dbReference>
<evidence type="ECO:0000259" key="3">
    <source>
        <dbReference type="PROSITE" id="PS51109"/>
    </source>
</evidence>
<dbReference type="EMBL" id="JBAWSY010000003">
    <property type="protein sequence ID" value="MEI4769403.1"/>
    <property type="molecule type" value="Genomic_DNA"/>
</dbReference>
<keyword evidence="1" id="KW-0732">Signal</keyword>
<evidence type="ECO:0000313" key="4">
    <source>
        <dbReference type="EMBL" id="MEI4769403.1"/>
    </source>
</evidence>
<evidence type="ECO:0000256" key="1">
    <source>
        <dbReference type="ARBA" id="ARBA00022729"/>
    </source>
</evidence>
<dbReference type="Pfam" id="PF07501">
    <property type="entry name" value="G5"/>
    <property type="match status" value="1"/>
</dbReference>
<dbReference type="InterPro" id="IPR052913">
    <property type="entry name" value="Glycopeptide_resist_protein"/>
</dbReference>
<name>A0ABU8F325_9BACI</name>
<dbReference type="InterPro" id="IPR007391">
    <property type="entry name" value="Vancomycin_resist_VanW"/>
</dbReference>
<keyword evidence="5" id="KW-1185">Reference proteome</keyword>
<feature type="compositionally biased region" description="Low complexity" evidence="2">
    <location>
        <begin position="403"/>
        <end position="426"/>
    </location>
</feature>
<feature type="domain" description="G5" evidence="3">
    <location>
        <begin position="302"/>
        <end position="382"/>
    </location>
</feature>
<dbReference type="Pfam" id="PF04294">
    <property type="entry name" value="VanW"/>
    <property type="match status" value="1"/>
</dbReference>
<reference evidence="4 5" key="1">
    <citation type="submission" date="2024-01" db="EMBL/GenBank/DDBJ databases">
        <title>Seven novel Bacillus-like species.</title>
        <authorList>
            <person name="Liu G."/>
        </authorList>
    </citation>
    <scope>NUCLEOTIDE SEQUENCE [LARGE SCALE GENOMIC DNA]</scope>
    <source>
        <strain evidence="4 5">FJAT-51614</strain>
    </source>
</reference>
<dbReference type="Gene3D" id="2.20.230.10">
    <property type="entry name" value="Resuscitation-promoting factor rpfb"/>
    <property type="match status" value="1"/>
</dbReference>
<feature type="region of interest" description="Disordered" evidence="2">
    <location>
        <begin position="389"/>
        <end position="449"/>
    </location>
</feature>
<protein>
    <submittedName>
        <fullName evidence="4">VanW family protein</fullName>
    </submittedName>
</protein>
<sequence>MKIIWKTMILTTLTVFLLYIWTSNYVIFNQNVKAENNLSSSTIGGLEVESLNKEEVISLLNTQINEWKEKPILLIGNSIELSLLPEWFSFDVEASVNEYFNQVDTPWYVFWKSPPTVHIPLQFSIDSELTSLIEKQGHLNVEETMANIKNQVGILSTKPIETAALDSSVFQSERIAFDIEKISINSSGLNDIISKLNDQVIESGEVFSLLEHLEEVNFGNNNESADFVASILYSVLLQTNFEIVERYSQGVIPPYLEPGVEAKISKSSNEDLKFINQNNTQATLKLTLKDSSLLIEIYSIPSETTASYQVRDRLEVKPRTIYRYSSDLNPGQEELVQEGVAGLRVSLNRTISEKSGPFEKEDLISQDFYPPVNRIVLTSSVIPESTSITDSDLDIDMNGDGLSDINTSPSSNSNNANISEESPNENVSEELPEGSYYDKAGNIIHPESK</sequence>
<evidence type="ECO:0000256" key="2">
    <source>
        <dbReference type="SAM" id="MobiDB-lite"/>
    </source>
</evidence>
<dbReference type="PROSITE" id="PS51109">
    <property type="entry name" value="G5"/>
    <property type="match status" value="1"/>
</dbReference>
<gene>
    <name evidence="4" type="ORF">WAX74_07060</name>
</gene>
<dbReference type="SMART" id="SM01208">
    <property type="entry name" value="G5"/>
    <property type="match status" value="1"/>
</dbReference>
<dbReference type="PANTHER" id="PTHR35788">
    <property type="entry name" value="EXPORTED PROTEIN-RELATED"/>
    <property type="match status" value="1"/>
</dbReference>
<comment type="caution">
    <text evidence="4">The sequence shown here is derived from an EMBL/GenBank/DDBJ whole genome shotgun (WGS) entry which is preliminary data.</text>
</comment>